<evidence type="ECO:0000313" key="4">
    <source>
        <dbReference type="EMBL" id="NNU78666.1"/>
    </source>
</evidence>
<comment type="caution">
    <text evidence="4">The sequence shown here is derived from an EMBL/GenBank/DDBJ whole genome shotgun (WGS) entry which is preliminary data.</text>
</comment>
<organism evidence="4 5">
    <name type="scientific">Clostridium estertheticum</name>
    <dbReference type="NCBI Taxonomy" id="238834"/>
    <lineage>
        <taxon>Bacteria</taxon>
        <taxon>Bacillati</taxon>
        <taxon>Bacillota</taxon>
        <taxon>Clostridia</taxon>
        <taxon>Eubacteriales</taxon>
        <taxon>Clostridiaceae</taxon>
        <taxon>Clostridium</taxon>
    </lineage>
</organism>
<dbReference type="PANTHER" id="PTHR18964:SF149">
    <property type="entry name" value="BIFUNCTIONAL UDP-N-ACETYLGLUCOSAMINE 2-EPIMERASE_N-ACETYLMANNOSAMINE KINASE"/>
    <property type="match status" value="1"/>
</dbReference>
<dbReference type="GO" id="GO:0042732">
    <property type="term" value="P:D-xylose metabolic process"/>
    <property type="evidence" value="ECO:0007669"/>
    <property type="project" value="UniProtKB-KW"/>
</dbReference>
<gene>
    <name evidence="4" type="ORF">HLQ16_22525</name>
</gene>
<sequence length="392" mass="44793">MKKFKVIDQEMIKQINKKNIIQLLYKKSQITKQEISKELHISIPTVISNVNELIEEGYLDEAGVAESTGGRKPIIIRFLPDARYSFGVCITPSKIRIVLINLKLEIIKEEEFKLSKKLESIDIMMNRIKQCIDELVDEFKIPKNKIIGVGFSLPGTVNEEKLLLVNAPNLKLYNVDFKKYEKLYNYKLFIENEANAAAYAETFLNPGKVIKNLVFVSITEGIGAGIIINDNLYKGNNKHAGEFGHMTIVKDGELCNCGKRGCFELYASEKALISKYNEEFNVESKNLKEFFRLTKTNGKAKEILYNYIDYLAEGIKNIILITDPEEIIIGGKIAYYEEYFKENLIMKIFEENSLYIKGECTVSFSKLKENASILGAALMTMQEIFFISKKII</sequence>
<reference evidence="4 5" key="1">
    <citation type="submission" date="2020-05" db="EMBL/GenBank/DDBJ databases">
        <title>Complete genome of Clostridium estertheticum subspecies estertheticum, isolated from Vacuum packed lamb meat from New Zealand imported to Switzerland.</title>
        <authorList>
            <person name="Wambui J."/>
            <person name="Stevens M.J.A."/>
            <person name="Stephan R."/>
        </authorList>
    </citation>
    <scope>NUCLEOTIDE SEQUENCE [LARGE SCALE GENOMIC DNA]</scope>
    <source>
        <strain evidence="4 5">CEST001</strain>
    </source>
</reference>
<evidence type="ECO:0000256" key="3">
    <source>
        <dbReference type="ARBA" id="ARBA00022629"/>
    </source>
</evidence>
<dbReference type="PANTHER" id="PTHR18964">
    <property type="entry name" value="ROK (REPRESSOR, ORF, KINASE) FAMILY"/>
    <property type="match status" value="1"/>
</dbReference>
<evidence type="ECO:0000256" key="2">
    <source>
        <dbReference type="ARBA" id="ARBA00006479"/>
    </source>
</evidence>
<dbReference type="Proteomes" id="UP000531659">
    <property type="component" value="Unassembled WGS sequence"/>
</dbReference>
<dbReference type="InterPro" id="IPR036390">
    <property type="entry name" value="WH_DNA-bd_sf"/>
</dbReference>
<evidence type="ECO:0000313" key="5">
    <source>
        <dbReference type="Proteomes" id="UP000531659"/>
    </source>
</evidence>
<dbReference type="Pfam" id="PF00480">
    <property type="entry name" value="ROK"/>
    <property type="match status" value="1"/>
</dbReference>
<accession>A0A7Y3T0A6</accession>
<dbReference type="InterPro" id="IPR036388">
    <property type="entry name" value="WH-like_DNA-bd_sf"/>
</dbReference>
<comment type="function">
    <text evidence="1">Transcriptional repressor of xylose-utilizing enzymes.</text>
</comment>
<keyword evidence="3" id="KW-0859">Xylose metabolism</keyword>
<comment type="similarity">
    <text evidence="2">Belongs to the ROK (NagC/XylR) family.</text>
</comment>
<evidence type="ECO:0000256" key="1">
    <source>
        <dbReference type="ARBA" id="ARBA00002486"/>
    </source>
</evidence>
<dbReference type="SUPFAM" id="SSF53067">
    <property type="entry name" value="Actin-like ATPase domain"/>
    <property type="match status" value="1"/>
</dbReference>
<keyword evidence="3" id="KW-0119">Carbohydrate metabolism</keyword>
<dbReference type="Gene3D" id="1.10.10.10">
    <property type="entry name" value="Winged helix-like DNA-binding domain superfamily/Winged helix DNA-binding domain"/>
    <property type="match status" value="1"/>
</dbReference>
<dbReference type="EMBL" id="JABEYB010000029">
    <property type="protein sequence ID" value="NNU78666.1"/>
    <property type="molecule type" value="Genomic_DNA"/>
</dbReference>
<name>A0A7Y3T0A6_9CLOT</name>
<dbReference type="InterPro" id="IPR043129">
    <property type="entry name" value="ATPase_NBD"/>
</dbReference>
<dbReference type="InterPro" id="IPR049874">
    <property type="entry name" value="ROK_cs"/>
</dbReference>
<dbReference type="Gene3D" id="3.30.420.40">
    <property type="match status" value="2"/>
</dbReference>
<dbReference type="PROSITE" id="PS01125">
    <property type="entry name" value="ROK"/>
    <property type="match status" value="1"/>
</dbReference>
<dbReference type="InterPro" id="IPR000600">
    <property type="entry name" value="ROK"/>
</dbReference>
<protein>
    <submittedName>
        <fullName evidence="4">ROK family transcriptional regulator</fullName>
    </submittedName>
</protein>
<dbReference type="AlphaFoldDB" id="A0A7Y3T0A6"/>
<dbReference type="Pfam" id="PF13412">
    <property type="entry name" value="HTH_24"/>
    <property type="match status" value="1"/>
</dbReference>
<dbReference type="RefSeq" id="WP_171299205.1">
    <property type="nucleotide sequence ID" value="NZ_CP087098.1"/>
</dbReference>
<dbReference type="SUPFAM" id="SSF46785">
    <property type="entry name" value="Winged helix' DNA-binding domain"/>
    <property type="match status" value="1"/>
</dbReference>
<proteinExistence type="inferred from homology"/>